<name>A0A1N7JWI4_9BACL</name>
<evidence type="ECO:0000313" key="2">
    <source>
        <dbReference type="EMBL" id="SIS53693.1"/>
    </source>
</evidence>
<proteinExistence type="predicted"/>
<keyword evidence="1" id="KW-0812">Transmembrane</keyword>
<evidence type="ECO:0000313" key="3">
    <source>
        <dbReference type="Proteomes" id="UP000186156"/>
    </source>
</evidence>
<feature type="transmembrane region" description="Helical" evidence="1">
    <location>
        <begin position="32"/>
        <end position="51"/>
    </location>
</feature>
<accession>A0A1N7JWI4</accession>
<keyword evidence="3" id="KW-1185">Reference proteome</keyword>
<dbReference type="EMBL" id="FTOO01000001">
    <property type="protein sequence ID" value="SIS53693.1"/>
    <property type="molecule type" value="Genomic_DNA"/>
</dbReference>
<gene>
    <name evidence="2" type="ORF">SAMN05421799_101219</name>
</gene>
<dbReference type="RefSeq" id="WP_076344188.1">
    <property type="nucleotide sequence ID" value="NZ_FTOO01000001.1"/>
</dbReference>
<keyword evidence="1" id="KW-1133">Transmembrane helix</keyword>
<organism evidence="2 3">
    <name type="scientific">Alicyclobacillus vulcanalis</name>
    <dbReference type="NCBI Taxonomy" id="252246"/>
    <lineage>
        <taxon>Bacteria</taxon>
        <taxon>Bacillati</taxon>
        <taxon>Bacillota</taxon>
        <taxon>Bacilli</taxon>
        <taxon>Bacillales</taxon>
        <taxon>Alicyclobacillaceae</taxon>
        <taxon>Alicyclobacillus</taxon>
    </lineage>
</organism>
<evidence type="ECO:0000256" key="1">
    <source>
        <dbReference type="SAM" id="Phobius"/>
    </source>
</evidence>
<dbReference type="Proteomes" id="UP000186156">
    <property type="component" value="Unassembled WGS sequence"/>
</dbReference>
<dbReference type="AlphaFoldDB" id="A0A1N7JWI4"/>
<sequence length="68" mass="7661">MIVNFVEAAAFIAALCALQWNEWKRANRPTQVAMIAMMTMAAGAWVVSNVFPNVHTSFAWLPKPFHVR</sequence>
<keyword evidence="1" id="KW-0472">Membrane</keyword>
<dbReference type="STRING" id="252246.SAMN05421799_101219"/>
<reference evidence="3" key="1">
    <citation type="submission" date="2017-01" db="EMBL/GenBank/DDBJ databases">
        <authorList>
            <person name="Varghese N."/>
            <person name="Submissions S."/>
        </authorList>
    </citation>
    <scope>NUCLEOTIDE SEQUENCE [LARGE SCALE GENOMIC DNA]</scope>
    <source>
        <strain evidence="3">DSM 16176</strain>
    </source>
</reference>
<protein>
    <submittedName>
        <fullName evidence="2">Uncharacterized protein</fullName>
    </submittedName>
</protein>